<evidence type="ECO:0008006" key="4">
    <source>
        <dbReference type="Google" id="ProtNLM"/>
    </source>
</evidence>
<dbReference type="RefSeq" id="WP_316020612.1">
    <property type="nucleotide sequence ID" value="NZ_JAWDID010000050.1"/>
</dbReference>
<name>A0ABU3SDJ8_9HYPH</name>
<proteinExistence type="predicted"/>
<dbReference type="Proteomes" id="UP001254257">
    <property type="component" value="Unassembled WGS sequence"/>
</dbReference>
<feature type="chain" id="PRO_5047140559" description="Lipoprotein" evidence="1">
    <location>
        <begin position="22"/>
        <end position="123"/>
    </location>
</feature>
<sequence>MPSLPAVRLLAPALTLLPVLSACVSTPSNPSAARATVLAGIVSRASACNAGYARRDTLDRFLQAERVRGATPEQIAGARSTYVTISEAQTINQGIRPEPCTVEERATLRGQMKTVRANRFETL</sequence>
<organism evidence="2 3">
    <name type="scientific">Bosea rubneri</name>
    <dbReference type="NCBI Taxonomy" id="3075434"/>
    <lineage>
        <taxon>Bacteria</taxon>
        <taxon>Pseudomonadati</taxon>
        <taxon>Pseudomonadota</taxon>
        <taxon>Alphaproteobacteria</taxon>
        <taxon>Hyphomicrobiales</taxon>
        <taxon>Boseaceae</taxon>
        <taxon>Bosea</taxon>
    </lineage>
</organism>
<keyword evidence="3" id="KW-1185">Reference proteome</keyword>
<accession>A0ABU3SDJ8</accession>
<evidence type="ECO:0000313" key="3">
    <source>
        <dbReference type="Proteomes" id="UP001254257"/>
    </source>
</evidence>
<reference evidence="2 3" key="1">
    <citation type="submission" date="2023-09" db="EMBL/GenBank/DDBJ databases">
        <title>Whole genome shotgun sequencing (WGS) of Bosea sp. ZW T0_25, isolated from stored onions (Allium cepa).</title>
        <authorList>
            <person name="Stoll D.A."/>
            <person name="Huch M."/>
        </authorList>
    </citation>
    <scope>NUCLEOTIDE SEQUENCE [LARGE SCALE GENOMIC DNA]</scope>
    <source>
        <strain evidence="2 3">ZW T0_25</strain>
    </source>
</reference>
<evidence type="ECO:0000256" key="1">
    <source>
        <dbReference type="SAM" id="SignalP"/>
    </source>
</evidence>
<keyword evidence="1" id="KW-0732">Signal</keyword>
<feature type="signal peptide" evidence="1">
    <location>
        <begin position="1"/>
        <end position="21"/>
    </location>
</feature>
<gene>
    <name evidence="2" type="ORF">RKE40_23435</name>
</gene>
<evidence type="ECO:0000313" key="2">
    <source>
        <dbReference type="EMBL" id="MDU0342860.1"/>
    </source>
</evidence>
<dbReference type="EMBL" id="JAWDID010000050">
    <property type="protein sequence ID" value="MDU0342860.1"/>
    <property type="molecule type" value="Genomic_DNA"/>
</dbReference>
<protein>
    <recommendedName>
        <fullName evidence="4">Lipoprotein</fullName>
    </recommendedName>
</protein>
<comment type="caution">
    <text evidence="2">The sequence shown here is derived from an EMBL/GenBank/DDBJ whole genome shotgun (WGS) entry which is preliminary data.</text>
</comment>